<reference evidence="5 6" key="1">
    <citation type="submission" date="2019-08" db="EMBL/GenBank/DDBJ databases">
        <title>Microbe sample from Colwellia echini.</title>
        <authorList>
            <person name="Christiansen L."/>
            <person name="Pathiraja D."/>
            <person name="Schultz-Johansen M."/>
            <person name="Choi I.-G."/>
            <person name="Stougaard P."/>
        </authorList>
    </citation>
    <scope>NUCLEOTIDE SEQUENCE [LARGE SCALE GENOMIC DNA]</scope>
    <source>
        <strain evidence="5 6">A3</strain>
    </source>
</reference>
<evidence type="ECO:0000256" key="1">
    <source>
        <dbReference type="ARBA" id="ARBA00006432"/>
    </source>
</evidence>
<dbReference type="GO" id="GO:0016874">
    <property type="term" value="F:ligase activity"/>
    <property type="evidence" value="ECO:0007669"/>
    <property type="project" value="UniProtKB-KW"/>
</dbReference>
<evidence type="ECO:0000313" key="6">
    <source>
        <dbReference type="Proteomes" id="UP000815846"/>
    </source>
</evidence>
<dbReference type="Pfam" id="PF00501">
    <property type="entry name" value="AMP-binding"/>
    <property type="match status" value="1"/>
</dbReference>
<dbReference type="EMBL" id="PJAI02000009">
    <property type="protein sequence ID" value="TYK65688.1"/>
    <property type="molecule type" value="Genomic_DNA"/>
</dbReference>
<dbReference type="Pfam" id="PF13193">
    <property type="entry name" value="AMP-binding_C"/>
    <property type="match status" value="1"/>
</dbReference>
<keyword evidence="2 5" id="KW-0436">Ligase</keyword>
<name>A0ABY3MWT6_9GAMM</name>
<dbReference type="InterPro" id="IPR000873">
    <property type="entry name" value="AMP-dep_synth/lig_dom"/>
</dbReference>
<dbReference type="PANTHER" id="PTHR43201">
    <property type="entry name" value="ACYL-COA SYNTHETASE"/>
    <property type="match status" value="1"/>
</dbReference>
<dbReference type="Proteomes" id="UP000815846">
    <property type="component" value="Unassembled WGS sequence"/>
</dbReference>
<dbReference type="Gene3D" id="3.40.50.12780">
    <property type="entry name" value="N-terminal domain of ligase-like"/>
    <property type="match status" value="1"/>
</dbReference>
<dbReference type="Gene3D" id="3.30.300.30">
    <property type="match status" value="1"/>
</dbReference>
<dbReference type="InterPro" id="IPR042099">
    <property type="entry name" value="ANL_N_sf"/>
</dbReference>
<sequence>MNIYQRINEHNNHSPNKVACIYNEQQVTYHELLSQVDRFAQGLVNIGVTPNTRIALLCPNNMQFVVVLLAVAKIGASVAPLPLTLKGKALTLAITGAECDFAIAWPTAASLLVSNNILSFHKVITLDTADFKTALDPKKTRQEWLYSELLNTPLSLWDSVANIDSDFILTMTSGSTGSPKPIIFTQQTKIERAFKATINYYQLIESDTVLVATPLYHSLAQRSLLMPLMLGATVVILPKFSLPAWLNAISTHKVSFLFTVASQLVALLTQSKQNSTRENKLNFSSLRCIVSSSATLKEEDKKRLLSVVNCHFHECYGASEVGVVTDFDITEQGVPLGSVGRALPGITVKICDDKRETLPCGKIGEIACLTPTRFKGYFNLPEQTRASFDDEGYFYTGDLGYLDEQGYLYFVGRTKEVIKTGGINVYPQDIESVLIELPEIKECAAIGITDDKFGEVIWVAYVLADDHPFDEKKLKLQAMQQLTDYQQPRFYQCFDAFPKSALGKVLKQEIKAKLIADRNTFIHSSVG</sequence>
<dbReference type="PANTHER" id="PTHR43201:SF5">
    <property type="entry name" value="MEDIUM-CHAIN ACYL-COA LIGASE ACSF2, MITOCHONDRIAL"/>
    <property type="match status" value="1"/>
</dbReference>
<gene>
    <name evidence="5" type="ORF">CWS31_009555</name>
</gene>
<comment type="caution">
    <text evidence="5">The sequence shown here is derived from an EMBL/GenBank/DDBJ whole genome shotgun (WGS) entry which is preliminary data.</text>
</comment>
<evidence type="ECO:0000256" key="2">
    <source>
        <dbReference type="ARBA" id="ARBA00022598"/>
    </source>
</evidence>
<accession>A0ABY3MWT6</accession>
<dbReference type="SUPFAM" id="SSF56801">
    <property type="entry name" value="Acetyl-CoA synthetase-like"/>
    <property type="match status" value="1"/>
</dbReference>
<proteinExistence type="inferred from homology"/>
<comment type="similarity">
    <text evidence="1">Belongs to the ATP-dependent AMP-binding enzyme family.</text>
</comment>
<evidence type="ECO:0000313" key="5">
    <source>
        <dbReference type="EMBL" id="TYK65688.1"/>
    </source>
</evidence>
<feature type="domain" description="AMP-binding enzyme C-terminal" evidence="4">
    <location>
        <begin position="430"/>
        <end position="504"/>
    </location>
</feature>
<feature type="domain" description="AMP-dependent synthetase/ligase" evidence="3">
    <location>
        <begin position="9"/>
        <end position="378"/>
    </location>
</feature>
<protein>
    <submittedName>
        <fullName evidence="5">Acyl--CoA ligase</fullName>
    </submittedName>
</protein>
<dbReference type="InterPro" id="IPR045851">
    <property type="entry name" value="AMP-bd_C_sf"/>
</dbReference>
<dbReference type="InterPro" id="IPR025110">
    <property type="entry name" value="AMP-bd_C"/>
</dbReference>
<evidence type="ECO:0000259" key="3">
    <source>
        <dbReference type="Pfam" id="PF00501"/>
    </source>
</evidence>
<evidence type="ECO:0000259" key="4">
    <source>
        <dbReference type="Pfam" id="PF13193"/>
    </source>
</evidence>
<keyword evidence="6" id="KW-1185">Reference proteome</keyword>
<organism evidence="5 6">
    <name type="scientific">Colwellia echini</name>
    <dbReference type="NCBI Taxonomy" id="1982103"/>
    <lineage>
        <taxon>Bacteria</taxon>
        <taxon>Pseudomonadati</taxon>
        <taxon>Pseudomonadota</taxon>
        <taxon>Gammaproteobacteria</taxon>
        <taxon>Alteromonadales</taxon>
        <taxon>Colwelliaceae</taxon>
        <taxon>Colwellia</taxon>
    </lineage>
</organism>